<evidence type="ECO:0000313" key="3">
    <source>
        <dbReference type="Proteomes" id="UP000765509"/>
    </source>
</evidence>
<dbReference type="Proteomes" id="UP000765509">
    <property type="component" value="Unassembled WGS sequence"/>
</dbReference>
<reference evidence="2" key="1">
    <citation type="submission" date="2021-03" db="EMBL/GenBank/DDBJ databases">
        <title>Draft genome sequence of rust myrtle Austropuccinia psidii MF-1, a brazilian biotype.</title>
        <authorList>
            <person name="Quecine M.C."/>
            <person name="Pachon D.M.R."/>
            <person name="Bonatelli M.L."/>
            <person name="Correr F.H."/>
            <person name="Franceschini L.M."/>
            <person name="Leite T.F."/>
            <person name="Margarido G.R.A."/>
            <person name="Almeida C.A."/>
            <person name="Ferrarezi J.A."/>
            <person name="Labate C.A."/>
        </authorList>
    </citation>
    <scope>NUCLEOTIDE SEQUENCE</scope>
    <source>
        <strain evidence="2">MF-1</strain>
    </source>
</reference>
<gene>
    <name evidence="2" type="ORF">O181_073162</name>
</gene>
<protein>
    <submittedName>
        <fullName evidence="2">Uncharacterized protein</fullName>
    </submittedName>
</protein>
<name>A0A9Q3FAQ7_9BASI</name>
<accession>A0A9Q3FAQ7</accession>
<dbReference type="EMBL" id="AVOT02038545">
    <property type="protein sequence ID" value="MBW0533447.1"/>
    <property type="molecule type" value="Genomic_DNA"/>
</dbReference>
<keyword evidence="3" id="KW-1185">Reference proteome</keyword>
<evidence type="ECO:0000313" key="2">
    <source>
        <dbReference type="EMBL" id="MBW0533447.1"/>
    </source>
</evidence>
<feature type="region of interest" description="Disordered" evidence="1">
    <location>
        <begin position="23"/>
        <end position="53"/>
    </location>
</feature>
<organism evidence="2 3">
    <name type="scientific">Austropuccinia psidii MF-1</name>
    <dbReference type="NCBI Taxonomy" id="1389203"/>
    <lineage>
        <taxon>Eukaryota</taxon>
        <taxon>Fungi</taxon>
        <taxon>Dikarya</taxon>
        <taxon>Basidiomycota</taxon>
        <taxon>Pucciniomycotina</taxon>
        <taxon>Pucciniomycetes</taxon>
        <taxon>Pucciniales</taxon>
        <taxon>Sphaerophragmiaceae</taxon>
        <taxon>Austropuccinia</taxon>
    </lineage>
</organism>
<comment type="caution">
    <text evidence="2">The sequence shown here is derived from an EMBL/GenBank/DDBJ whole genome shotgun (WGS) entry which is preliminary data.</text>
</comment>
<proteinExistence type="predicted"/>
<dbReference type="OrthoDB" id="5599163at2759"/>
<sequence length="116" mass="13332">MKIHTQILAAKYKSVLKKVRKVNKPMPQDPHPPLERPNFSRVPYETHSSPNPPLFQETFKVTHEILQAVNFVPPGCLKDEEINLLKTLIFLRGKAIASGRRNQFPYPNQSYPNSLN</sequence>
<evidence type="ECO:0000256" key="1">
    <source>
        <dbReference type="SAM" id="MobiDB-lite"/>
    </source>
</evidence>
<dbReference type="AlphaFoldDB" id="A0A9Q3FAQ7"/>